<dbReference type="EMBL" id="JBJJXI010000020">
    <property type="protein sequence ID" value="KAL3405668.1"/>
    <property type="molecule type" value="Genomic_DNA"/>
</dbReference>
<reference evidence="1 2" key="1">
    <citation type="journal article" date="2024" name="bioRxiv">
        <title>A reference genome for Trichogramma kaykai: A tiny desert-dwelling parasitoid wasp with competing sex-ratio distorters.</title>
        <authorList>
            <person name="Culotta J."/>
            <person name="Lindsey A.R."/>
        </authorList>
    </citation>
    <scope>NUCLEOTIDE SEQUENCE [LARGE SCALE GENOMIC DNA]</scope>
    <source>
        <strain evidence="1 2">KSX58</strain>
    </source>
</reference>
<name>A0ABD2XJR2_9HYME</name>
<proteinExistence type="predicted"/>
<protein>
    <submittedName>
        <fullName evidence="1">Uncharacterized protein</fullName>
    </submittedName>
</protein>
<organism evidence="1 2">
    <name type="scientific">Trichogramma kaykai</name>
    <dbReference type="NCBI Taxonomy" id="54128"/>
    <lineage>
        <taxon>Eukaryota</taxon>
        <taxon>Metazoa</taxon>
        <taxon>Ecdysozoa</taxon>
        <taxon>Arthropoda</taxon>
        <taxon>Hexapoda</taxon>
        <taxon>Insecta</taxon>
        <taxon>Pterygota</taxon>
        <taxon>Neoptera</taxon>
        <taxon>Endopterygota</taxon>
        <taxon>Hymenoptera</taxon>
        <taxon>Apocrita</taxon>
        <taxon>Proctotrupomorpha</taxon>
        <taxon>Chalcidoidea</taxon>
        <taxon>Trichogrammatidae</taxon>
        <taxon>Trichogramma</taxon>
    </lineage>
</organism>
<sequence length="109" mass="12781">MAEHREGHAPATTNMIYDKIAVNKPVLSPYATWQIQLNHPRNRFHELSKYSSEMVDLLLVGMGQYVDAKLPEWCNEQLDKYYIRSDNYYMDGIEVDEKILSLIQKLCKD</sequence>
<evidence type="ECO:0000313" key="1">
    <source>
        <dbReference type="EMBL" id="KAL3405668.1"/>
    </source>
</evidence>
<dbReference type="AlphaFoldDB" id="A0ABD2XJR2"/>
<evidence type="ECO:0000313" key="2">
    <source>
        <dbReference type="Proteomes" id="UP001627154"/>
    </source>
</evidence>
<accession>A0ABD2XJR2</accession>
<gene>
    <name evidence="1" type="ORF">TKK_002030</name>
</gene>
<comment type="caution">
    <text evidence="1">The sequence shown here is derived from an EMBL/GenBank/DDBJ whole genome shotgun (WGS) entry which is preliminary data.</text>
</comment>
<dbReference type="Proteomes" id="UP001627154">
    <property type="component" value="Unassembled WGS sequence"/>
</dbReference>
<keyword evidence="2" id="KW-1185">Reference proteome</keyword>